<dbReference type="PANTHER" id="PTHR23305:SF11">
    <property type="entry name" value="OBG-LIKE ATPASE 1"/>
    <property type="match status" value="1"/>
</dbReference>
<dbReference type="InterPro" id="IPR012676">
    <property type="entry name" value="TGS-like"/>
</dbReference>
<dbReference type="Gene3D" id="3.10.20.30">
    <property type="match status" value="1"/>
</dbReference>
<dbReference type="InterPro" id="IPR027417">
    <property type="entry name" value="P-loop_NTPase"/>
</dbReference>
<dbReference type="InterPro" id="IPR004396">
    <property type="entry name" value="ATPase_YchF/OLA1"/>
</dbReference>
<accession>A0A8S4DDT8</accession>
<evidence type="ECO:0000313" key="14">
    <source>
        <dbReference type="Proteomes" id="UP000653454"/>
    </source>
</evidence>
<evidence type="ECO:0000256" key="3">
    <source>
        <dbReference type="ARBA" id="ARBA00022490"/>
    </source>
</evidence>
<dbReference type="InterPro" id="IPR013029">
    <property type="entry name" value="YchF_C"/>
</dbReference>
<dbReference type="NCBIfam" id="TIGR00092">
    <property type="entry name" value="redox-regulated ATPase YchF"/>
    <property type="match status" value="1"/>
</dbReference>
<proteinExistence type="predicted"/>
<name>A0A8S4DDT8_PLUXY</name>
<dbReference type="Pfam" id="PF06071">
    <property type="entry name" value="YchF-GTPase_C"/>
    <property type="match status" value="1"/>
</dbReference>
<dbReference type="FunFam" id="1.10.150.300:FF:000003">
    <property type="entry name" value="Obg-like ATPase 1"/>
    <property type="match status" value="1"/>
</dbReference>
<sequence>MNDPEKYKINVDIIDELNVQKILLDKSTIRRDLDIVKRLKKENVSTKIAPLAAAVIGINNTAAPIDAEQRFQNLWTNIDAQEQLLNTKPANYIVFSKPLFNEYKFAEQLSRELNCIHLHPKTILNDEIDQKSGTGVCLDFNMRHNNVIRFDILLKILKTKLDSQVINHRGYIISGFPMIFWNQHKYYLFKSLHGEESLKVVKDLVEIILNNSVKKQTKKIYEDEDYINETLIEEEVMEEHLSENEDFGLEEEENKPILLPKFILNTCSHIITKEKNYINSIKAVLIEQFHEILNIQNKPEIIIHITSPDVDYNLSKNDKIKDVLGKEDPILDQEPSYLEVTWPKFYSTISIETIQENMPTNNKYWCKHPFNYEKNSIIHLCNFNVYLYPCLDMHMQGHDPQKMIKVDGRLSINTVLDQVLKRILRMPLNPVYIPALLNLEEVAEDVDDFWQSNFNVIEDGALKFSRYASPWYNRCPVELKKRHTVVGKPKYAVTYLWHVYQMASLDNLISFYKNPRPYLKINYLEPTSRVFVMGTRLSGVTMVSKCLSWIFDAPVIEFSRIIYDEKIRKMNAYSESILKEIMATIEHERLSTWDQDEENRLENLDKWYNDTYNSLEKYVLILEQLYMLINNETEYEKTEDIVALEAELNLIKPSLSDLPILDELAECKTALDDKDFLMRYAPKNLSTSLNKPAVPLLSDKDVTEKIAQYIENNELQNEIEPTIEELISELCRKLNSFDHIHEISGEVTYGKWIVDGFPTGPEYWASLSERKMVPDITIAIMENREIDDDLKQHYKIIEHSIKIYEERFALSSDPLIKLTLKNKSVYVDESSVTTAYIVLNDIINGVFDLKEFGNDGNFDEGGNTRSSLYSGETKSRSSGKEEMLVEGESLHIEYANFDTVREDWEGVKIILAEYSKAFIEVEIKSKSDIDIMDEILLKVRQCYSLTNFPNEDEVETEEDEETISEDMLVYNSPIKWCELKSYCPVAYYDYGVLWEGKPEFNLKLDCNMHYFCNEDSMQSFCKDITNYQYYNKPLKYLPPLRICIIGPVGSGKSTISKFIAKELGLFHIDYLDFINDTMIPKHLNKVGLKHEKMYDQVFEGESESLENLNESDSNILTENEIRSMIYSYFEHGRPLPYEFIQRVIKLLWFEEPYKSTGFVLDGFPKLTDDVEVMTSNFCIPDLVIELECSSTVSLDRLIPEMMKSWKEQITQLKVDAKKAFDIKIQNWTDFITKQVIARLICEEVVNDAVPLDHDSKDQLDEVEIESEKSATTDDQLISSVVIDTDIIRVYNDTIEEYPKPISDKVWETSDEAQMRFESRLESIHEVETENIENLRETLTEENVKYENVNGELRFYKVLKQVLSKLTELRNRNESFFEQTFILDSDKAKELLSNGLCLLSKFYRMCPVHIYEQPDSIIIPYKLNEEVYHVVHRSYIYFLNGEDNVKKFRNNPLKYLLCNSIASFFEFPLSIGVIGPPKCGKSVLTAKLAKQYGLMPISRGTALRYVMDALPRTDLAVKIASLMNKAEIIESDLVMQAIQTTALDYRTSCHGFVLDGFPENPSEALQLAKYGLYPLIIFDIQCNKDKLLENTCKEVHFDILKHMPPYPSALMELKYQIWNEQAENIRGWIHEDYDNVYIIDARRVPVPDERYDYLCEYHKPLSKVPAFLNVVDIAGLVKGAAEGQGLGNAFLSHIKACDAIFNLCRAFDDEDVIHVDGSVDPVRDLQTIADELRLKDEEQLLQHIEKLDRQVNRGNDKKLKPEFDALQKIKTVLVDEKKHIRFGDWSAAEIEVLNKYLFITSKPALYLVNLSEKDYTRKKNKWLPKLKEWIDKNDPGAALIPFSGVLEYKLMDMDAPERAAYLKENNITSALDKIIVQGYKALQLEYFFTAGADEVKAWTIQKGTKAPQAAGRIHTDFEKGFIMAEVMHFKDFKEEGSEAACKAAGKYRQQGRNYVVEDGDIIFFKFNAGAGLKDAKKK</sequence>
<protein>
    <submittedName>
        <fullName evidence="13">(diamondback moth) hypothetical protein</fullName>
    </submittedName>
</protein>
<keyword evidence="7" id="KW-0067">ATP-binding</keyword>
<dbReference type="Pfam" id="PF00406">
    <property type="entry name" value="ADK"/>
    <property type="match status" value="1"/>
</dbReference>
<evidence type="ECO:0000256" key="6">
    <source>
        <dbReference type="ARBA" id="ARBA00022801"/>
    </source>
</evidence>
<keyword evidence="5" id="KW-0547">Nucleotide-binding</keyword>
<feature type="coiled-coil region" evidence="9">
    <location>
        <begin position="1324"/>
        <end position="1378"/>
    </location>
</feature>
<evidence type="ECO:0000256" key="2">
    <source>
        <dbReference type="ARBA" id="ARBA00004496"/>
    </source>
</evidence>
<dbReference type="Gene3D" id="1.10.150.300">
    <property type="entry name" value="TGS-like domain"/>
    <property type="match status" value="1"/>
</dbReference>
<evidence type="ECO:0000256" key="1">
    <source>
        <dbReference type="ARBA" id="ARBA00001946"/>
    </source>
</evidence>
<organism evidence="13 14">
    <name type="scientific">Plutella xylostella</name>
    <name type="common">Diamondback moth</name>
    <name type="synonym">Plutella maculipennis</name>
    <dbReference type="NCBI Taxonomy" id="51655"/>
    <lineage>
        <taxon>Eukaryota</taxon>
        <taxon>Metazoa</taxon>
        <taxon>Ecdysozoa</taxon>
        <taxon>Arthropoda</taxon>
        <taxon>Hexapoda</taxon>
        <taxon>Insecta</taxon>
        <taxon>Pterygota</taxon>
        <taxon>Neoptera</taxon>
        <taxon>Endopterygota</taxon>
        <taxon>Lepidoptera</taxon>
        <taxon>Glossata</taxon>
        <taxon>Ditrysia</taxon>
        <taxon>Yponomeutoidea</taxon>
        <taxon>Plutellidae</taxon>
        <taxon>Plutella</taxon>
    </lineage>
</organism>
<reference evidence="13" key="1">
    <citation type="submission" date="2020-11" db="EMBL/GenBank/DDBJ databases">
        <authorList>
            <person name="Whiteford S."/>
        </authorList>
    </citation>
    <scope>NUCLEOTIDE SEQUENCE</scope>
</reference>
<dbReference type="InterPro" id="IPR012675">
    <property type="entry name" value="Beta-grasp_dom_sf"/>
</dbReference>
<feature type="domain" description="TGS" evidence="12">
    <location>
        <begin position="1882"/>
        <end position="1965"/>
    </location>
</feature>
<dbReference type="SUPFAM" id="SSF52540">
    <property type="entry name" value="P-loop containing nucleoside triphosphate hydrolases"/>
    <property type="match status" value="3"/>
</dbReference>
<keyword evidence="4" id="KW-0479">Metal-binding</keyword>
<dbReference type="PROSITE" id="PS51710">
    <property type="entry name" value="G_OBG"/>
    <property type="match status" value="1"/>
</dbReference>
<gene>
    <name evidence="13" type="ORF">PLXY2_LOCUS1810</name>
</gene>
<keyword evidence="3" id="KW-0963">Cytoplasm</keyword>
<keyword evidence="8" id="KW-0460">Magnesium</keyword>
<evidence type="ECO:0000313" key="13">
    <source>
        <dbReference type="EMBL" id="CAG9096429.1"/>
    </source>
</evidence>
<evidence type="ECO:0000256" key="10">
    <source>
        <dbReference type="SAM" id="MobiDB-lite"/>
    </source>
</evidence>
<evidence type="ECO:0000256" key="8">
    <source>
        <dbReference type="ARBA" id="ARBA00022842"/>
    </source>
</evidence>
<evidence type="ECO:0000259" key="12">
    <source>
        <dbReference type="PROSITE" id="PS51880"/>
    </source>
</evidence>
<dbReference type="EMBL" id="CAJHNJ030000004">
    <property type="protein sequence ID" value="CAG9096429.1"/>
    <property type="molecule type" value="Genomic_DNA"/>
</dbReference>
<dbReference type="GO" id="GO:0046872">
    <property type="term" value="F:metal ion binding"/>
    <property type="evidence" value="ECO:0007669"/>
    <property type="project" value="UniProtKB-KW"/>
</dbReference>
<dbReference type="FunFam" id="3.10.20.30:FF:000029">
    <property type="entry name" value="Obg-like ATPase 1"/>
    <property type="match status" value="1"/>
</dbReference>
<evidence type="ECO:0000256" key="5">
    <source>
        <dbReference type="ARBA" id="ARBA00022741"/>
    </source>
</evidence>
<dbReference type="GO" id="GO:0016887">
    <property type="term" value="F:ATP hydrolysis activity"/>
    <property type="evidence" value="ECO:0007669"/>
    <property type="project" value="InterPro"/>
</dbReference>
<evidence type="ECO:0000259" key="11">
    <source>
        <dbReference type="PROSITE" id="PS51710"/>
    </source>
</evidence>
<comment type="caution">
    <text evidence="13">The sequence shown here is derived from an EMBL/GenBank/DDBJ whole genome shotgun (WGS) entry which is preliminary data.</text>
</comment>
<dbReference type="Gene3D" id="3.40.50.300">
    <property type="entry name" value="P-loop containing nucleotide triphosphate hydrolases"/>
    <property type="match status" value="4"/>
</dbReference>
<evidence type="ECO:0000256" key="9">
    <source>
        <dbReference type="SAM" id="Coils"/>
    </source>
</evidence>
<dbReference type="InterPro" id="IPR023192">
    <property type="entry name" value="TGS-like_dom_sf"/>
</dbReference>
<feature type="region of interest" description="Disordered" evidence="10">
    <location>
        <begin position="861"/>
        <end position="881"/>
    </location>
</feature>
<dbReference type="GO" id="GO:0005524">
    <property type="term" value="F:ATP binding"/>
    <property type="evidence" value="ECO:0007669"/>
    <property type="project" value="UniProtKB-KW"/>
</dbReference>
<dbReference type="PANTHER" id="PTHR23305">
    <property type="entry name" value="OBG GTPASE FAMILY"/>
    <property type="match status" value="1"/>
</dbReference>
<comment type="subcellular location">
    <subcellularLocation>
        <location evidence="2">Cytoplasm</location>
    </subcellularLocation>
</comment>
<dbReference type="CDD" id="cd04867">
    <property type="entry name" value="TGS_YchF_OLA1"/>
    <property type="match status" value="1"/>
</dbReference>
<dbReference type="GO" id="GO:0005525">
    <property type="term" value="F:GTP binding"/>
    <property type="evidence" value="ECO:0007669"/>
    <property type="project" value="InterPro"/>
</dbReference>
<dbReference type="Proteomes" id="UP000653454">
    <property type="component" value="Unassembled WGS sequence"/>
</dbReference>
<evidence type="ECO:0000256" key="4">
    <source>
        <dbReference type="ARBA" id="ARBA00022723"/>
    </source>
</evidence>
<keyword evidence="9" id="KW-0175">Coiled coil</keyword>
<keyword evidence="14" id="KW-1185">Reference proteome</keyword>
<dbReference type="InterPro" id="IPR031167">
    <property type="entry name" value="G_OBG"/>
</dbReference>
<dbReference type="SUPFAM" id="SSF81271">
    <property type="entry name" value="TGS-like"/>
    <property type="match status" value="1"/>
</dbReference>
<dbReference type="GO" id="GO:0005737">
    <property type="term" value="C:cytoplasm"/>
    <property type="evidence" value="ECO:0007669"/>
    <property type="project" value="UniProtKB-SubCell"/>
</dbReference>
<feature type="domain" description="OBG-type G" evidence="11">
    <location>
        <begin position="1655"/>
        <end position="1861"/>
    </location>
</feature>
<dbReference type="PROSITE" id="PS51880">
    <property type="entry name" value="TGS"/>
    <property type="match status" value="1"/>
</dbReference>
<keyword evidence="6" id="KW-0378">Hydrolase</keyword>
<dbReference type="CDD" id="cd01900">
    <property type="entry name" value="YchF"/>
    <property type="match status" value="1"/>
</dbReference>
<dbReference type="InterPro" id="IPR041706">
    <property type="entry name" value="YchF_N"/>
</dbReference>
<dbReference type="InterPro" id="IPR004095">
    <property type="entry name" value="TGS"/>
</dbReference>
<comment type="cofactor">
    <cofactor evidence="1">
        <name>Mg(2+)</name>
        <dbReference type="ChEBI" id="CHEBI:18420"/>
    </cofactor>
</comment>
<evidence type="ECO:0000256" key="7">
    <source>
        <dbReference type="ARBA" id="ARBA00022840"/>
    </source>
</evidence>